<feature type="transmembrane region" description="Helical" evidence="1">
    <location>
        <begin position="101"/>
        <end position="119"/>
    </location>
</feature>
<feature type="transmembrane region" description="Helical" evidence="1">
    <location>
        <begin position="519"/>
        <end position="539"/>
    </location>
</feature>
<keyword evidence="1" id="KW-0472">Membrane</keyword>
<reference evidence="2" key="1">
    <citation type="submission" date="2022-03" db="EMBL/GenBank/DDBJ databases">
        <authorList>
            <person name="Hettiarachchi G."/>
        </authorList>
    </citation>
    <scope>NUCLEOTIDE SEQUENCE</scope>
    <source>
        <strain evidence="2">LMG 32447</strain>
    </source>
</reference>
<evidence type="ECO:0000313" key="3">
    <source>
        <dbReference type="Proteomes" id="UP000838102"/>
    </source>
</evidence>
<evidence type="ECO:0000313" key="2">
    <source>
        <dbReference type="EMBL" id="CAH1850360.1"/>
    </source>
</evidence>
<keyword evidence="3" id="KW-1185">Reference proteome</keyword>
<protein>
    <recommendedName>
        <fullName evidence="4">Membrane protein 6-pyruvoyl-tetrahydropterin synthase-related domain-containing protein</fullName>
    </recommendedName>
</protein>
<feature type="transmembrane region" description="Helical" evidence="1">
    <location>
        <begin position="285"/>
        <end position="305"/>
    </location>
</feature>
<keyword evidence="1" id="KW-0812">Transmembrane</keyword>
<accession>A0ABN8H9S0</accession>
<proteinExistence type="predicted"/>
<feature type="transmembrane region" description="Helical" evidence="1">
    <location>
        <begin position="159"/>
        <end position="176"/>
    </location>
</feature>
<comment type="caution">
    <text evidence="2">The sequence shown here is derived from an EMBL/GenBank/DDBJ whole genome shotgun (WGS) entry which is preliminary data.</text>
</comment>
<dbReference type="Proteomes" id="UP000838102">
    <property type="component" value="Unassembled WGS sequence"/>
</dbReference>
<feature type="transmembrane region" description="Helical" evidence="1">
    <location>
        <begin position="312"/>
        <end position="333"/>
    </location>
</feature>
<evidence type="ECO:0000256" key="1">
    <source>
        <dbReference type="SAM" id="Phobius"/>
    </source>
</evidence>
<sequence>MIKKKMVYYYLLNFIFILSLAFLSTFIVFKGHFYNLSTDGLYHLSRFENIYQALKFRELPSLFNFSYVSVNSFAGVAINGMYPWLTGILFIIPRFIFNNPLMAFAGGFFLLNIITIINSNFLMSEITSNRFLIYTGTIIYQFNNFHFIDLYSRTAIGEALGYAFFPLVVLGLLQIHKNKKMGIWTLGIGMGLLANSHILSLVFATIFVIIFEIIKVITRKFNFKILLQLLYAAIISFLVGFYSLYNIISIFINAKLIGPGRGIAGMIPSAAFQALLDNSMAEHDAWTIGLPSFILLITLTILYFFEGNLKWAGWIVASDVILLLMMDWLPWQILVSTFISNFQFLSRFTIFIVLFLAIGFISYCAHNKGKLRISNLLILNCLIISFSVAGIYQFHKSYLGEQTYHHALTSTNYYQLMGKIPTFADYLPINKVDNKPAINSEIKFKRASVTSKDINSISFKVNSLDDETVVLPAVMYDNYKYKVTVDGIIVTNLSNNLLKVDLSRGHHIVKLESESSRNYVPFAISITSMLFVCLKIILLTKDKSV</sequence>
<feature type="transmembrane region" description="Helical" evidence="1">
    <location>
        <begin position="229"/>
        <end position="252"/>
    </location>
</feature>
<gene>
    <name evidence="2" type="ORF">LMG032447_00117</name>
</gene>
<dbReference type="RefSeq" id="WP_248705585.1">
    <property type="nucleotide sequence ID" value="NZ_CAKOEU010000001.1"/>
</dbReference>
<feature type="transmembrane region" description="Helical" evidence="1">
    <location>
        <begin position="345"/>
        <end position="365"/>
    </location>
</feature>
<organism evidence="2 3">
    <name type="scientific">Convivina praedatoris</name>
    <dbReference type="NCBI Taxonomy" id="2880963"/>
    <lineage>
        <taxon>Bacteria</taxon>
        <taxon>Bacillati</taxon>
        <taxon>Bacillota</taxon>
        <taxon>Bacilli</taxon>
        <taxon>Lactobacillales</taxon>
        <taxon>Lactobacillaceae</taxon>
        <taxon>Convivina</taxon>
    </lineage>
</organism>
<feature type="transmembrane region" description="Helical" evidence="1">
    <location>
        <begin position="7"/>
        <end position="29"/>
    </location>
</feature>
<name>A0ABN8H9S0_9LACO</name>
<feature type="transmembrane region" description="Helical" evidence="1">
    <location>
        <begin position="72"/>
        <end position="92"/>
    </location>
</feature>
<keyword evidence="1" id="KW-1133">Transmembrane helix</keyword>
<evidence type="ECO:0008006" key="4">
    <source>
        <dbReference type="Google" id="ProtNLM"/>
    </source>
</evidence>
<feature type="transmembrane region" description="Helical" evidence="1">
    <location>
        <begin position="196"/>
        <end position="217"/>
    </location>
</feature>
<feature type="transmembrane region" description="Helical" evidence="1">
    <location>
        <begin position="377"/>
        <end position="395"/>
    </location>
</feature>
<dbReference type="EMBL" id="CAKOEU010000001">
    <property type="protein sequence ID" value="CAH1850360.1"/>
    <property type="molecule type" value="Genomic_DNA"/>
</dbReference>